<dbReference type="SMART" id="SM00710">
    <property type="entry name" value="PbH1"/>
    <property type="match status" value="5"/>
</dbReference>
<name>A0A830C3Y0_9LAMI</name>
<keyword evidence="5 9" id="KW-0378">Hydrolase</keyword>
<dbReference type="PROSITE" id="PS00502">
    <property type="entry name" value="POLYGALACTURONASE"/>
    <property type="match status" value="1"/>
</dbReference>
<dbReference type="OrthoDB" id="187139at2759"/>
<proteinExistence type="inferred from homology"/>
<dbReference type="PANTHER" id="PTHR31375">
    <property type="match status" value="1"/>
</dbReference>
<evidence type="ECO:0000256" key="9">
    <source>
        <dbReference type="RuleBase" id="RU361169"/>
    </source>
</evidence>
<dbReference type="GO" id="GO:0005975">
    <property type="term" value="P:carbohydrate metabolic process"/>
    <property type="evidence" value="ECO:0007669"/>
    <property type="project" value="InterPro"/>
</dbReference>
<dbReference type="Pfam" id="PF00295">
    <property type="entry name" value="Glyco_hydro_28"/>
    <property type="match status" value="1"/>
</dbReference>
<dbReference type="InterPro" id="IPR006626">
    <property type="entry name" value="PbH1"/>
</dbReference>
<dbReference type="AlphaFoldDB" id="A0A830C3Y0"/>
<evidence type="ECO:0000256" key="3">
    <source>
        <dbReference type="ARBA" id="ARBA00022512"/>
    </source>
</evidence>
<protein>
    <submittedName>
        <fullName evidence="10">Probable polygalacturonase at3g15720</fullName>
    </submittedName>
</protein>
<keyword evidence="11" id="KW-1185">Reference proteome</keyword>
<comment type="subcellular location">
    <subcellularLocation>
        <location evidence="1">Secreted</location>
        <location evidence="1">Cell wall</location>
    </subcellularLocation>
</comment>
<sequence>QAFKLAWKAACREAYSDNAKVTVPFGKTFLVSPIVFQGPCSCYNITFEILGSIVAPPKEAWKIKNVAGWLRFQGVDRLAVIGNGQGIIDGQGATWWDDALLFSHCNHLQVNGLKHINSQKFHVSLSNCDNSVISRLHMIAPSKSPNTDGIDIGDSTNVSITNCTMETGDDCIAIKPGSSNVAISEIACGPGHGISIGSLGAGGTRDQVEGISVSNCTFNRTQNGIRIKTWQGGSGFVRNIKFMQINFTATDNPVVIDQFYCPHSICANQTSAVKVSNVTFQGLRGTSPSKITAVNLRCSDTVPCTHIVLDDLHILSTDAQEPTMSYCNNAYGIANNTYSPPVNCLLSEQLGHK</sequence>
<dbReference type="SUPFAM" id="SSF51126">
    <property type="entry name" value="Pectin lyase-like"/>
    <property type="match status" value="1"/>
</dbReference>
<keyword evidence="7" id="KW-0961">Cell wall biogenesis/degradation</keyword>
<evidence type="ECO:0000313" key="11">
    <source>
        <dbReference type="Proteomes" id="UP000653305"/>
    </source>
</evidence>
<keyword evidence="6 9" id="KW-0326">Glycosidase</keyword>
<evidence type="ECO:0000256" key="4">
    <source>
        <dbReference type="ARBA" id="ARBA00022525"/>
    </source>
</evidence>
<keyword evidence="3" id="KW-0134">Cell wall</keyword>
<dbReference type="GO" id="GO:0071555">
    <property type="term" value="P:cell wall organization"/>
    <property type="evidence" value="ECO:0007669"/>
    <property type="project" value="UniProtKB-KW"/>
</dbReference>
<gene>
    <name evidence="10" type="ORF">PHJA_001042800</name>
</gene>
<dbReference type="InterPro" id="IPR012334">
    <property type="entry name" value="Pectin_lyas_fold"/>
</dbReference>
<evidence type="ECO:0000256" key="7">
    <source>
        <dbReference type="ARBA" id="ARBA00023316"/>
    </source>
</evidence>
<feature type="active site" evidence="8">
    <location>
        <position position="192"/>
    </location>
</feature>
<dbReference type="Proteomes" id="UP000653305">
    <property type="component" value="Unassembled WGS sequence"/>
</dbReference>
<reference evidence="10" key="1">
    <citation type="submission" date="2020-07" db="EMBL/GenBank/DDBJ databases">
        <title>Ethylene signaling mediates host invasion by parasitic plants.</title>
        <authorList>
            <person name="Yoshida S."/>
        </authorList>
    </citation>
    <scope>NUCLEOTIDE SEQUENCE</scope>
    <source>
        <strain evidence="10">Okayama</strain>
    </source>
</reference>
<evidence type="ECO:0000313" key="10">
    <source>
        <dbReference type="EMBL" id="GFP88991.1"/>
    </source>
</evidence>
<dbReference type="Gene3D" id="2.160.20.10">
    <property type="entry name" value="Single-stranded right-handed beta-helix, Pectin lyase-like"/>
    <property type="match status" value="1"/>
</dbReference>
<organism evidence="10 11">
    <name type="scientific">Phtheirospermum japonicum</name>
    <dbReference type="NCBI Taxonomy" id="374723"/>
    <lineage>
        <taxon>Eukaryota</taxon>
        <taxon>Viridiplantae</taxon>
        <taxon>Streptophyta</taxon>
        <taxon>Embryophyta</taxon>
        <taxon>Tracheophyta</taxon>
        <taxon>Spermatophyta</taxon>
        <taxon>Magnoliopsida</taxon>
        <taxon>eudicotyledons</taxon>
        <taxon>Gunneridae</taxon>
        <taxon>Pentapetalae</taxon>
        <taxon>asterids</taxon>
        <taxon>lamiids</taxon>
        <taxon>Lamiales</taxon>
        <taxon>Orobanchaceae</taxon>
        <taxon>Orobanchaceae incertae sedis</taxon>
        <taxon>Phtheirospermum</taxon>
    </lineage>
</organism>
<dbReference type="GO" id="GO:0004650">
    <property type="term" value="F:polygalacturonase activity"/>
    <property type="evidence" value="ECO:0007669"/>
    <property type="project" value="InterPro"/>
</dbReference>
<accession>A0A830C3Y0</accession>
<evidence type="ECO:0000256" key="6">
    <source>
        <dbReference type="ARBA" id="ARBA00023295"/>
    </source>
</evidence>
<dbReference type="EMBL" id="BMAC01000177">
    <property type="protein sequence ID" value="GFP88991.1"/>
    <property type="molecule type" value="Genomic_DNA"/>
</dbReference>
<feature type="non-terminal residue" evidence="10">
    <location>
        <position position="1"/>
    </location>
</feature>
<evidence type="ECO:0000256" key="1">
    <source>
        <dbReference type="ARBA" id="ARBA00004191"/>
    </source>
</evidence>
<comment type="similarity">
    <text evidence="2 9">Belongs to the glycosyl hydrolase 28 family.</text>
</comment>
<comment type="caution">
    <text evidence="10">The sequence shown here is derived from an EMBL/GenBank/DDBJ whole genome shotgun (WGS) entry which is preliminary data.</text>
</comment>
<dbReference type="InterPro" id="IPR011050">
    <property type="entry name" value="Pectin_lyase_fold/virulence"/>
</dbReference>
<dbReference type="InterPro" id="IPR000743">
    <property type="entry name" value="Glyco_hydro_28"/>
</dbReference>
<evidence type="ECO:0000256" key="5">
    <source>
        <dbReference type="ARBA" id="ARBA00022801"/>
    </source>
</evidence>
<evidence type="ECO:0000256" key="2">
    <source>
        <dbReference type="ARBA" id="ARBA00008834"/>
    </source>
</evidence>
<evidence type="ECO:0000256" key="8">
    <source>
        <dbReference type="PROSITE-ProRule" id="PRU10052"/>
    </source>
</evidence>
<keyword evidence="4" id="KW-0964">Secreted</keyword>